<dbReference type="AlphaFoldDB" id="A0A327X7V2"/>
<comment type="caution">
    <text evidence="2">The sequence shown here is derived from an EMBL/GenBank/DDBJ whole genome shotgun (WGS) entry which is preliminary data.</text>
</comment>
<gene>
    <name evidence="2" type="ORF">B0I24_103236</name>
</gene>
<accession>A0A327X7V2</accession>
<evidence type="ECO:0000259" key="1">
    <source>
        <dbReference type="Pfam" id="PF20419"/>
    </source>
</evidence>
<evidence type="ECO:0000313" key="2">
    <source>
        <dbReference type="EMBL" id="RAJ99236.1"/>
    </source>
</evidence>
<dbReference type="Proteomes" id="UP000249203">
    <property type="component" value="Unassembled WGS sequence"/>
</dbReference>
<name>A0A327X7V2_9GAMM</name>
<evidence type="ECO:0000313" key="3">
    <source>
        <dbReference type="Proteomes" id="UP000249203"/>
    </source>
</evidence>
<dbReference type="EMBL" id="QLMD01000003">
    <property type="protein sequence ID" value="RAJ99236.1"/>
    <property type="molecule type" value="Genomic_DNA"/>
</dbReference>
<protein>
    <recommendedName>
        <fullName evidence="1">DUF6701 domain-containing protein</fullName>
    </recommendedName>
</protein>
<organism evidence="2 3">
    <name type="scientific">Aliidiomarina maris</name>
    <dbReference type="NCBI Taxonomy" id="531312"/>
    <lineage>
        <taxon>Bacteria</taxon>
        <taxon>Pseudomonadati</taxon>
        <taxon>Pseudomonadota</taxon>
        <taxon>Gammaproteobacteria</taxon>
        <taxon>Alteromonadales</taxon>
        <taxon>Idiomarinaceae</taxon>
        <taxon>Aliidiomarina</taxon>
    </lineage>
</organism>
<sequence>MVPEVSPQRLLRPEGGRFESSLFSTGELTRIAPGRYQSDNASWNEAGSLVLRAQLPNNRYLTADADIGSEAQVGRFYPFGFELDESSLLNACLSDTPFSYLGDPSIEAQYRLHAVNRAGNVLVNYTAEPNTNYQAQFGFTIVGSDIDGTRLFANPDNAPSGISNAAWLDGALSFNQSDVDTPRLLGIQRQTSNVEEGPYTGVELGLIVEQNPDNINGIGVFTLDGTVDMIFGRLVLDNLAGPEDETLNIIARVERWDGQRFVRHIADSCTQLTASNFAIGANPNTLNSSVVRNAGEQMPLTLGLSSEDFGWSPAGASGEFEFSYQAPVWLRYNWDGSVEQDPSATATFGQFRGNDRIIFWLERR</sequence>
<proteinExistence type="predicted"/>
<reference evidence="2 3" key="1">
    <citation type="submission" date="2018-06" db="EMBL/GenBank/DDBJ databases">
        <title>Genomic Encyclopedia of Type Strains, Phase III (KMG-III): the genomes of soil and plant-associated and newly described type strains.</title>
        <authorList>
            <person name="Whitman W."/>
        </authorList>
    </citation>
    <scope>NUCLEOTIDE SEQUENCE [LARGE SCALE GENOMIC DNA]</scope>
    <source>
        <strain evidence="2 3">CGMCC 1.15366</strain>
    </source>
</reference>
<dbReference type="InterPro" id="IPR046524">
    <property type="entry name" value="DUF6701"/>
</dbReference>
<dbReference type="Pfam" id="PF20419">
    <property type="entry name" value="DUF6701"/>
    <property type="match status" value="1"/>
</dbReference>
<feature type="domain" description="DUF6701" evidence="1">
    <location>
        <begin position="10"/>
        <end position="363"/>
    </location>
</feature>